<evidence type="ECO:0000313" key="1">
    <source>
        <dbReference type="EMBL" id="HIR69940.1"/>
    </source>
</evidence>
<gene>
    <name evidence="1" type="ORF">IAA55_01520</name>
</gene>
<dbReference type="GO" id="GO:0016757">
    <property type="term" value="F:glycosyltransferase activity"/>
    <property type="evidence" value="ECO:0007669"/>
    <property type="project" value="UniProtKB-KW"/>
</dbReference>
<dbReference type="AlphaFoldDB" id="A0A9D1E7R6"/>
<sequence length="287" mass="33650">MEYHFERKRSDFWITVHENDGAYNISTKTGYVGIINYFFPILEKRSPTKWKESKKYEGMSTLWLPQDHYDQDVIAKFLDWCEHVTNDVLWLGLNRNIQEYFKDELDYCIAADFNIVYGESRTEIGEAEYQLKYNIARLSEEDKKKYTDIVMNKMLDSCRYVPFGKKEDWYVSPMPATEAGREKMAWKMAEEMARRLGISFLQPALCADKPQLKNVSIEEKIRIWRDIYSKKLVEVNDPLGGKKVLLTDDLYQSGTTMWEYAGFLKSLGAECVFGVVCVKSLKDRDNT</sequence>
<dbReference type="Gene3D" id="3.40.50.2020">
    <property type="match status" value="1"/>
</dbReference>
<dbReference type="InterPro" id="IPR029057">
    <property type="entry name" value="PRTase-like"/>
</dbReference>
<reference evidence="1" key="2">
    <citation type="journal article" date="2021" name="PeerJ">
        <title>Extensive microbial diversity within the chicken gut microbiome revealed by metagenomics and culture.</title>
        <authorList>
            <person name="Gilroy R."/>
            <person name="Ravi A."/>
            <person name="Getino M."/>
            <person name="Pursley I."/>
            <person name="Horton D.L."/>
            <person name="Alikhan N.F."/>
            <person name="Baker D."/>
            <person name="Gharbi K."/>
            <person name="Hall N."/>
            <person name="Watson M."/>
            <person name="Adriaenssens E.M."/>
            <person name="Foster-Nyarko E."/>
            <person name="Jarju S."/>
            <person name="Secka A."/>
            <person name="Antonio M."/>
            <person name="Oren A."/>
            <person name="Chaudhuri R.R."/>
            <person name="La Ragione R."/>
            <person name="Hildebrand F."/>
            <person name="Pallen M.J."/>
        </authorList>
    </citation>
    <scope>NUCLEOTIDE SEQUENCE</scope>
    <source>
        <strain evidence="1">ChiSjej5B23-6657</strain>
    </source>
</reference>
<name>A0A9D1E7R6_9FIRM</name>
<proteinExistence type="predicted"/>
<comment type="caution">
    <text evidence="1">The sequence shown here is derived from an EMBL/GenBank/DDBJ whole genome shotgun (WGS) entry which is preliminary data.</text>
</comment>
<dbReference type="EMBL" id="DVHM01000028">
    <property type="protein sequence ID" value="HIR69940.1"/>
    <property type="molecule type" value="Genomic_DNA"/>
</dbReference>
<evidence type="ECO:0000313" key="2">
    <source>
        <dbReference type="Proteomes" id="UP000823912"/>
    </source>
</evidence>
<protein>
    <submittedName>
        <fullName evidence="1">Phosphoribosyltransferase</fullName>
    </submittedName>
</protein>
<dbReference type="InterPro" id="IPR000836">
    <property type="entry name" value="PRTase_dom"/>
</dbReference>
<accession>A0A9D1E7R6</accession>
<dbReference type="CDD" id="cd06223">
    <property type="entry name" value="PRTases_typeI"/>
    <property type="match status" value="1"/>
</dbReference>
<reference evidence="1" key="1">
    <citation type="submission" date="2020-10" db="EMBL/GenBank/DDBJ databases">
        <authorList>
            <person name="Gilroy R."/>
        </authorList>
    </citation>
    <scope>NUCLEOTIDE SEQUENCE</scope>
    <source>
        <strain evidence="1">ChiSjej5B23-6657</strain>
    </source>
</reference>
<organism evidence="1 2">
    <name type="scientific">Candidatus Pullilachnospira gallistercoris</name>
    <dbReference type="NCBI Taxonomy" id="2840911"/>
    <lineage>
        <taxon>Bacteria</taxon>
        <taxon>Bacillati</taxon>
        <taxon>Bacillota</taxon>
        <taxon>Clostridia</taxon>
        <taxon>Lachnospirales</taxon>
        <taxon>Lachnospiraceae</taxon>
        <taxon>Lachnospiraceae incertae sedis</taxon>
        <taxon>Candidatus Pullilachnospira</taxon>
    </lineage>
</organism>
<dbReference type="SUPFAM" id="SSF53271">
    <property type="entry name" value="PRTase-like"/>
    <property type="match status" value="1"/>
</dbReference>
<keyword evidence="1" id="KW-0328">Glycosyltransferase</keyword>
<dbReference type="Proteomes" id="UP000823912">
    <property type="component" value="Unassembled WGS sequence"/>
</dbReference>
<keyword evidence="1" id="KW-0808">Transferase</keyword>